<dbReference type="Pfam" id="PF01063">
    <property type="entry name" value="Aminotran_4"/>
    <property type="match status" value="1"/>
</dbReference>
<dbReference type="InterPro" id="IPR050571">
    <property type="entry name" value="Class-IV_PLP-Dep_Aminotrnsfr"/>
</dbReference>
<dbReference type="InterPro" id="IPR001544">
    <property type="entry name" value="Aminotrans_IV"/>
</dbReference>
<comment type="catalytic activity">
    <reaction evidence="9 12">
        <text>D-alanine + 2-oxoglutarate = D-glutamate + pyruvate</text>
        <dbReference type="Rhea" id="RHEA:15869"/>
        <dbReference type="ChEBI" id="CHEBI:15361"/>
        <dbReference type="ChEBI" id="CHEBI:16810"/>
        <dbReference type="ChEBI" id="CHEBI:29986"/>
        <dbReference type="ChEBI" id="CHEBI:57416"/>
        <dbReference type="EC" id="2.6.1.21"/>
    </reaction>
</comment>
<evidence type="ECO:0000256" key="11">
    <source>
        <dbReference type="RuleBase" id="RU004516"/>
    </source>
</evidence>
<comment type="function">
    <text evidence="12">Acts on the D-isomers of alanine, leucine, aspartate, glutamate, aminobutyrate, norvaline and asparagine. The enzyme transfers an amino group from a substrate D-amino acid to the pyridoxal phosphate cofactor to form pyridoxamine and an alpha-keto acid in the first half-reaction.</text>
</comment>
<evidence type="ECO:0000313" key="13">
    <source>
        <dbReference type="EMBL" id="ODG90672.1"/>
    </source>
</evidence>
<gene>
    <name evidence="13" type="ORF">BED47_09460</name>
</gene>
<dbReference type="Gene3D" id="3.30.470.10">
    <property type="match status" value="1"/>
</dbReference>
<dbReference type="EC" id="2.6.1.21" evidence="4 12"/>
<accession>A0ABX2ZQC4</accession>
<comment type="subunit">
    <text evidence="3">Homodimer.</text>
</comment>
<keyword evidence="14" id="KW-1185">Reference proteome</keyword>
<protein>
    <recommendedName>
        <fullName evidence="5 12">D-alanine aminotransferase</fullName>
        <ecNumber evidence="4 12">2.6.1.21</ecNumber>
    </recommendedName>
</protein>
<evidence type="ECO:0000256" key="7">
    <source>
        <dbReference type="ARBA" id="ARBA00022679"/>
    </source>
</evidence>
<dbReference type="PANTHER" id="PTHR42743:SF10">
    <property type="entry name" value="D-ALANINE AMINOTRANSFERASE"/>
    <property type="match status" value="1"/>
</dbReference>
<comment type="caution">
    <text evidence="13">The sequence shown here is derived from an EMBL/GenBank/DDBJ whole genome shotgun (WGS) entry which is preliminary data.</text>
</comment>
<evidence type="ECO:0000256" key="5">
    <source>
        <dbReference type="ARBA" id="ARBA00021779"/>
    </source>
</evidence>
<dbReference type="SUPFAM" id="SSF56752">
    <property type="entry name" value="D-aminoacid aminotransferase-like PLP-dependent enzymes"/>
    <property type="match status" value="1"/>
</dbReference>
<evidence type="ECO:0000256" key="4">
    <source>
        <dbReference type="ARBA" id="ARBA00012874"/>
    </source>
</evidence>
<sequence>MKTKVLLNNRIVDLKSANVNILDRGYQFGDGVYEVIRFFNKSYFELDAHLIRLKESCEKILIPFKMHLKKLESDLVYLMNTCDYDNGYVYIQISRGVMNRNHIYQDEVNLKPQLVAYTVREDHRPLQQMEKGITAYLTNDIRWLRCDIKSLNLLGSVLVKNEAYAKGAKEAILHRDGIITEGSATNVFIVKSSTLFTHPANHLILNGITRKVVLEIAKKEKLEVKEIPFSIDELLNADEAFTTASVSDILPVTSVLIDEKSYSIGLGKRGEITKRIQDSYTNLIDKIPQDQSTN</sequence>
<evidence type="ECO:0000256" key="9">
    <source>
        <dbReference type="ARBA" id="ARBA00047911"/>
    </source>
</evidence>
<dbReference type="PANTHER" id="PTHR42743">
    <property type="entry name" value="AMINO-ACID AMINOTRANSFERASE"/>
    <property type="match status" value="1"/>
</dbReference>
<evidence type="ECO:0000256" key="12">
    <source>
        <dbReference type="RuleBase" id="RU004520"/>
    </source>
</evidence>
<reference evidence="13 14" key="1">
    <citation type="submission" date="2016-07" db="EMBL/GenBank/DDBJ databases">
        <authorList>
            <person name="Townsley L."/>
            <person name="Shank E.A."/>
        </authorList>
    </citation>
    <scope>NUCLEOTIDE SEQUENCE [LARGE SCALE GENOMIC DNA]</scope>
    <source>
        <strain evidence="13 14">CH01</strain>
    </source>
</reference>
<keyword evidence="6" id="KW-0032">Aminotransferase</keyword>
<dbReference type="InterPro" id="IPR005784">
    <property type="entry name" value="D_amino_transT"/>
</dbReference>
<dbReference type="EMBL" id="MDKC01000033">
    <property type="protein sequence ID" value="ODG90672.1"/>
    <property type="molecule type" value="Genomic_DNA"/>
</dbReference>
<dbReference type="InterPro" id="IPR043132">
    <property type="entry name" value="BCAT-like_C"/>
</dbReference>
<dbReference type="InterPro" id="IPR043131">
    <property type="entry name" value="BCAT-like_N"/>
</dbReference>
<evidence type="ECO:0000256" key="1">
    <source>
        <dbReference type="ARBA" id="ARBA00001933"/>
    </source>
</evidence>
<dbReference type="Gene3D" id="3.20.10.10">
    <property type="entry name" value="D-amino Acid Aminotransferase, subunit A, domain 2"/>
    <property type="match status" value="1"/>
</dbReference>
<dbReference type="NCBIfam" id="TIGR01121">
    <property type="entry name" value="D_amino_aminoT"/>
    <property type="match status" value="1"/>
</dbReference>
<organism evidence="13 14">
    <name type="scientific">Gottfriedia luciferensis</name>
    <dbReference type="NCBI Taxonomy" id="178774"/>
    <lineage>
        <taxon>Bacteria</taxon>
        <taxon>Bacillati</taxon>
        <taxon>Bacillota</taxon>
        <taxon>Bacilli</taxon>
        <taxon>Bacillales</taxon>
        <taxon>Bacillaceae</taxon>
        <taxon>Gottfriedia</taxon>
    </lineage>
</organism>
<name>A0ABX2ZQC4_9BACI</name>
<proteinExistence type="inferred from homology"/>
<dbReference type="InterPro" id="IPR018300">
    <property type="entry name" value="Aminotrans_IV_CS"/>
</dbReference>
<evidence type="ECO:0000256" key="2">
    <source>
        <dbReference type="ARBA" id="ARBA00009320"/>
    </source>
</evidence>
<dbReference type="Proteomes" id="UP000094580">
    <property type="component" value="Unassembled WGS sequence"/>
</dbReference>
<evidence type="ECO:0000256" key="3">
    <source>
        <dbReference type="ARBA" id="ARBA00011738"/>
    </source>
</evidence>
<evidence type="ECO:0000313" key="14">
    <source>
        <dbReference type="Proteomes" id="UP000094580"/>
    </source>
</evidence>
<evidence type="ECO:0000256" key="6">
    <source>
        <dbReference type="ARBA" id="ARBA00022576"/>
    </source>
</evidence>
<dbReference type="InterPro" id="IPR036038">
    <property type="entry name" value="Aminotransferase-like"/>
</dbReference>
<evidence type="ECO:0000256" key="8">
    <source>
        <dbReference type="ARBA" id="ARBA00022898"/>
    </source>
</evidence>
<keyword evidence="8 11" id="KW-0663">Pyridoxal phosphate</keyword>
<comment type="similarity">
    <text evidence="2 10">Belongs to the class-IV pyridoxal-phosphate-dependent aminotransferase family.</text>
</comment>
<comment type="cofactor">
    <cofactor evidence="1 11">
        <name>pyridoxal 5'-phosphate</name>
        <dbReference type="ChEBI" id="CHEBI:597326"/>
    </cofactor>
</comment>
<dbReference type="RefSeq" id="WP_069034564.1">
    <property type="nucleotide sequence ID" value="NZ_MDKC01000033.1"/>
</dbReference>
<keyword evidence="7" id="KW-0808">Transferase</keyword>
<dbReference type="PROSITE" id="PS00770">
    <property type="entry name" value="AA_TRANSFER_CLASS_4"/>
    <property type="match status" value="1"/>
</dbReference>
<evidence type="ECO:0000256" key="10">
    <source>
        <dbReference type="RuleBase" id="RU004106"/>
    </source>
</evidence>